<name>A0AAN8WGY9_HALRR</name>
<protein>
    <submittedName>
        <fullName evidence="8">Enkurin domain-containing protein 1</fullName>
    </submittedName>
</protein>
<dbReference type="PANTHER" id="PTHR21490">
    <property type="entry name" value="ENKURIN-RELATED"/>
    <property type="match status" value="1"/>
</dbReference>
<feature type="compositionally biased region" description="Basic and acidic residues" evidence="6">
    <location>
        <begin position="102"/>
        <end position="113"/>
    </location>
</feature>
<evidence type="ECO:0000256" key="4">
    <source>
        <dbReference type="ARBA" id="ARBA00023212"/>
    </source>
</evidence>
<feature type="region of interest" description="Disordered" evidence="6">
    <location>
        <begin position="93"/>
        <end position="132"/>
    </location>
</feature>
<reference evidence="8 9" key="1">
    <citation type="submission" date="2023-11" db="EMBL/GenBank/DDBJ databases">
        <title>Halocaridina rubra genome assembly.</title>
        <authorList>
            <person name="Smith C."/>
        </authorList>
    </citation>
    <scope>NUCLEOTIDE SEQUENCE [LARGE SCALE GENOMIC DNA]</scope>
    <source>
        <strain evidence="8">EP-1</strain>
        <tissue evidence="8">Whole</tissue>
    </source>
</reference>
<organism evidence="8 9">
    <name type="scientific">Halocaridina rubra</name>
    <name type="common">Hawaiian red shrimp</name>
    <dbReference type="NCBI Taxonomy" id="373956"/>
    <lineage>
        <taxon>Eukaryota</taxon>
        <taxon>Metazoa</taxon>
        <taxon>Ecdysozoa</taxon>
        <taxon>Arthropoda</taxon>
        <taxon>Crustacea</taxon>
        <taxon>Multicrustacea</taxon>
        <taxon>Malacostraca</taxon>
        <taxon>Eumalacostraca</taxon>
        <taxon>Eucarida</taxon>
        <taxon>Decapoda</taxon>
        <taxon>Pleocyemata</taxon>
        <taxon>Caridea</taxon>
        <taxon>Atyoidea</taxon>
        <taxon>Atyidae</taxon>
        <taxon>Halocaridina</taxon>
    </lineage>
</organism>
<evidence type="ECO:0000256" key="3">
    <source>
        <dbReference type="ARBA" id="ARBA00022490"/>
    </source>
</evidence>
<keyword evidence="4" id="KW-0206">Cytoskeleton</keyword>
<comment type="caution">
    <text evidence="8">The sequence shown here is derived from an EMBL/GenBank/DDBJ whole genome shotgun (WGS) entry which is preliminary data.</text>
</comment>
<evidence type="ECO:0000256" key="2">
    <source>
        <dbReference type="ARBA" id="ARBA00004245"/>
    </source>
</evidence>
<dbReference type="InterPro" id="IPR052102">
    <property type="entry name" value="Enkurin_domain-protein"/>
</dbReference>
<dbReference type="Pfam" id="PF13864">
    <property type="entry name" value="Enkurin"/>
    <property type="match status" value="1"/>
</dbReference>
<gene>
    <name evidence="8" type="primary">ENKD1</name>
    <name evidence="8" type="ORF">SK128_018830</name>
</gene>
<accession>A0AAN8WGY9</accession>
<proteinExistence type="predicted"/>
<feature type="domain" description="Enkurin" evidence="7">
    <location>
        <begin position="537"/>
        <end position="629"/>
    </location>
</feature>
<feature type="compositionally biased region" description="Polar residues" evidence="6">
    <location>
        <begin position="345"/>
        <end position="354"/>
    </location>
</feature>
<evidence type="ECO:0000259" key="7">
    <source>
        <dbReference type="PROSITE" id="PS51665"/>
    </source>
</evidence>
<keyword evidence="9" id="KW-1185">Reference proteome</keyword>
<feature type="compositionally biased region" description="Polar residues" evidence="6">
    <location>
        <begin position="268"/>
        <end position="280"/>
    </location>
</feature>
<comment type="subcellular location">
    <subcellularLocation>
        <location evidence="1">Cell projection</location>
        <location evidence="1">Cilium</location>
    </subcellularLocation>
    <subcellularLocation>
        <location evidence="2">Cytoplasm</location>
        <location evidence="2">Cytoskeleton</location>
    </subcellularLocation>
</comment>
<dbReference type="PROSITE" id="PS51665">
    <property type="entry name" value="ENKURIN"/>
    <property type="match status" value="1"/>
</dbReference>
<feature type="compositionally biased region" description="Polar residues" evidence="6">
    <location>
        <begin position="514"/>
        <end position="529"/>
    </location>
</feature>
<dbReference type="InterPro" id="IPR027012">
    <property type="entry name" value="Enkurin_dom"/>
</dbReference>
<evidence type="ECO:0000256" key="5">
    <source>
        <dbReference type="ARBA" id="ARBA00023273"/>
    </source>
</evidence>
<keyword evidence="5" id="KW-0966">Cell projection</keyword>
<dbReference type="AlphaFoldDB" id="A0AAN8WGY9"/>
<feature type="compositionally biased region" description="Low complexity" evidence="6">
    <location>
        <begin position="500"/>
        <end position="513"/>
    </location>
</feature>
<feature type="region of interest" description="Disordered" evidence="6">
    <location>
        <begin position="339"/>
        <end position="364"/>
    </location>
</feature>
<dbReference type="EMBL" id="JAXCGZ010019405">
    <property type="protein sequence ID" value="KAK7066135.1"/>
    <property type="molecule type" value="Genomic_DNA"/>
</dbReference>
<feature type="region of interest" description="Disordered" evidence="6">
    <location>
        <begin position="465"/>
        <end position="533"/>
    </location>
</feature>
<keyword evidence="3" id="KW-0963">Cytoplasm</keyword>
<sequence length="632" mass="71368">MHVDTLAPLRNGSAKLRRRSQSSEREGSAHSDYFSLVEECIEPLSIKHNGGQLFQQTDTADSAKDINNILNNNEMSRISGLESALDHNNRCPSIASQNQGEFTHHSPSMDRRQRPSTPGRLQPISHKPLQSEVSTSNSVLKHSLENGNLLQSDYSLSQGMRKMRMDTLMSKIKSQKPACEIEYNTHYKAIESQHRLLLDNADVLSLYGSSDAGLQNGHDSHRAPKKSAANCKNAKTMKVVRSQSFDKDLSGKRMETVDKSSRFDSARNKNSNSVPNQAQSPFIKKKLSKSVSNLNPESIRKSLEENWKSEFETRRKSREMQESPHYGYTCSTDRNQVHSEVPRPNTISSPQGETSPLPYSCNNSERECMPSSEIQNINANFNATVSSSCDLNYSEQDQSCDTRPEELLLNIPCESQSDMISMYAEGKEELEQSLVGNESGLSQDMPYRPSDIVIPTSEVTEISTNGIIDEESNAPEKTSTPVPNLKATMTPPLHRKRGQSETSRSTLRRSQSLKNMKQQQPWDPPSSYQRGKLPRYLLARKEEERRLAEIAKSVDPDCPPGHAPLPEYERRNTLHLLRKSQAEIMRELSTLPVAQDTLRVKKKRHELEEKLMQIEDGLRIFSQPKVYVVNDE</sequence>
<feature type="compositionally biased region" description="Basic and acidic residues" evidence="6">
    <location>
        <begin position="244"/>
        <end position="267"/>
    </location>
</feature>
<evidence type="ECO:0000313" key="9">
    <source>
        <dbReference type="Proteomes" id="UP001381693"/>
    </source>
</evidence>
<dbReference type="PANTHER" id="PTHR21490:SF2">
    <property type="entry name" value="ENKURIN DOMAIN-CONTAINING PROTEIN 1"/>
    <property type="match status" value="1"/>
</dbReference>
<dbReference type="GO" id="GO:0005929">
    <property type="term" value="C:cilium"/>
    <property type="evidence" value="ECO:0007669"/>
    <property type="project" value="UniProtKB-SubCell"/>
</dbReference>
<evidence type="ECO:0000256" key="6">
    <source>
        <dbReference type="SAM" id="MobiDB-lite"/>
    </source>
</evidence>
<dbReference type="Proteomes" id="UP001381693">
    <property type="component" value="Unassembled WGS sequence"/>
</dbReference>
<feature type="region of interest" description="Disordered" evidence="6">
    <location>
        <begin position="1"/>
        <end position="30"/>
    </location>
</feature>
<evidence type="ECO:0000313" key="8">
    <source>
        <dbReference type="EMBL" id="KAK7066135.1"/>
    </source>
</evidence>
<evidence type="ECO:0000256" key="1">
    <source>
        <dbReference type="ARBA" id="ARBA00004138"/>
    </source>
</evidence>
<dbReference type="GO" id="GO:0005881">
    <property type="term" value="C:cytoplasmic microtubule"/>
    <property type="evidence" value="ECO:0007669"/>
    <property type="project" value="TreeGrafter"/>
</dbReference>
<feature type="region of interest" description="Disordered" evidence="6">
    <location>
        <begin position="244"/>
        <end position="282"/>
    </location>
</feature>